<gene>
    <name evidence="3" type="primary">KAFR0G02370</name>
    <name evidence="3" type="ORF">KAFR_0G02370</name>
</gene>
<feature type="compositionally biased region" description="Polar residues" evidence="1">
    <location>
        <begin position="872"/>
        <end position="897"/>
    </location>
</feature>
<dbReference type="PANTHER" id="PTHR28093">
    <property type="entry name" value="MORPHOGENESIS-RELATED PROTEIN MSB1"/>
    <property type="match status" value="1"/>
</dbReference>
<protein>
    <recommendedName>
        <fullName evidence="2">Meiotically up-regulated protein Msb1/Mug8 domain-containing protein</fullName>
    </recommendedName>
</protein>
<dbReference type="GO" id="GO:0030010">
    <property type="term" value="P:establishment of cell polarity"/>
    <property type="evidence" value="ECO:0007669"/>
    <property type="project" value="EnsemblFungi"/>
</dbReference>
<proteinExistence type="predicted"/>
<evidence type="ECO:0000256" key="1">
    <source>
        <dbReference type="SAM" id="MobiDB-lite"/>
    </source>
</evidence>
<dbReference type="InterPro" id="IPR037508">
    <property type="entry name" value="Msb1/Mug8"/>
</dbReference>
<dbReference type="AlphaFoldDB" id="H2AY21"/>
<dbReference type="EMBL" id="HE650827">
    <property type="protein sequence ID" value="CCF59271.1"/>
    <property type="molecule type" value="Genomic_DNA"/>
</dbReference>
<dbReference type="FunCoup" id="H2AY21">
    <property type="interactions" value="105"/>
</dbReference>
<evidence type="ECO:0000313" key="3">
    <source>
        <dbReference type="EMBL" id="CCF59271.1"/>
    </source>
</evidence>
<keyword evidence="4" id="KW-1185">Reference proteome</keyword>
<feature type="compositionally biased region" description="Polar residues" evidence="1">
    <location>
        <begin position="713"/>
        <end position="730"/>
    </location>
</feature>
<dbReference type="KEGG" id="kaf:KAFR_0G02370"/>
<dbReference type="Pfam" id="PF08101">
    <property type="entry name" value="Msb1-Mug8_dom"/>
    <property type="match status" value="1"/>
</dbReference>
<dbReference type="eggNOG" id="ENOG502QUEY">
    <property type="taxonomic scope" value="Eukaryota"/>
</dbReference>
<feature type="region of interest" description="Disordered" evidence="1">
    <location>
        <begin position="603"/>
        <end position="626"/>
    </location>
</feature>
<reference evidence="3 4" key="1">
    <citation type="journal article" date="2011" name="Proc. Natl. Acad. Sci. U.S.A.">
        <title>Evolutionary erosion of yeast sex chromosomes by mating-type switching accidents.</title>
        <authorList>
            <person name="Gordon J.L."/>
            <person name="Armisen D."/>
            <person name="Proux-Wera E."/>
            <person name="Oheigeartaigh S.S."/>
            <person name="Byrne K.P."/>
            <person name="Wolfe K.H."/>
        </authorList>
    </citation>
    <scope>NUCLEOTIDE SEQUENCE [LARGE SCALE GENOMIC DNA]</scope>
    <source>
        <strain evidence="4">ATCC 22294 / BCRC 22015 / CBS 2517 / CECT 1963 / NBRC 1671 / NRRL Y-8276</strain>
    </source>
</reference>
<dbReference type="InterPro" id="IPR012965">
    <property type="entry name" value="Msb1/Mug8_dom"/>
</dbReference>
<dbReference type="CDD" id="cd04401">
    <property type="entry name" value="RhoGAP_fMSB1"/>
    <property type="match status" value="1"/>
</dbReference>
<evidence type="ECO:0000313" key="4">
    <source>
        <dbReference type="Proteomes" id="UP000005220"/>
    </source>
</evidence>
<accession>H2AY21</accession>
<dbReference type="STRING" id="1071382.H2AY21"/>
<feature type="domain" description="Meiotically up-regulated protein Msb1/Mug8" evidence="2">
    <location>
        <begin position="43"/>
        <end position="448"/>
    </location>
</feature>
<feature type="region of interest" description="Disordered" evidence="1">
    <location>
        <begin position="465"/>
        <end position="491"/>
    </location>
</feature>
<feature type="region of interest" description="Disordered" evidence="1">
    <location>
        <begin position="859"/>
        <end position="945"/>
    </location>
</feature>
<feature type="compositionally biased region" description="Basic and acidic residues" evidence="1">
    <location>
        <begin position="465"/>
        <end position="482"/>
    </location>
</feature>
<feature type="compositionally biased region" description="Low complexity" evidence="1">
    <location>
        <begin position="731"/>
        <end position="770"/>
    </location>
</feature>
<feature type="compositionally biased region" description="Low complexity" evidence="1">
    <location>
        <begin position="912"/>
        <end position="924"/>
    </location>
</feature>
<dbReference type="RefSeq" id="XP_003958406.1">
    <property type="nucleotide sequence ID" value="XM_003958357.1"/>
</dbReference>
<dbReference type="PANTHER" id="PTHR28093:SF1">
    <property type="entry name" value="MORPHOGENESIS-RELATED PROTEIN MSB1"/>
    <property type="match status" value="1"/>
</dbReference>
<dbReference type="OrthoDB" id="3362494at2759"/>
<dbReference type="Proteomes" id="UP000005220">
    <property type="component" value="Chromosome 7"/>
</dbReference>
<evidence type="ECO:0000259" key="2">
    <source>
        <dbReference type="Pfam" id="PF08101"/>
    </source>
</evidence>
<feature type="region of interest" description="Disordered" evidence="1">
    <location>
        <begin position="1"/>
        <end position="32"/>
    </location>
</feature>
<dbReference type="GeneID" id="13887250"/>
<feature type="compositionally biased region" description="Low complexity" evidence="1">
    <location>
        <begin position="778"/>
        <end position="806"/>
    </location>
</feature>
<dbReference type="InParanoid" id="H2AY21"/>
<sequence>MNETIKPLPNPPVNKSRPTSPVRKADKAQQDGDDEEFEFFNDFERDKVKGVIHLITASLKEKAIDVEYLMIPFRPEQTNEKLLRFLNEIFPQGNGVPVNDSLQAKIISKTNEWTLFQSLKYIWARLPNSEVIGWQAYLEFKLREAEKNFPQKAFLEIMPQCLDSPHHASIVYDFFDLIVTIASNAKVNKLSARKISKMCAIWAFDKPVHVNKGNDLDFDSKTPINPEKKSNNSLQDGLDQWIPGSDAMFHLLLAFLKSFITNDLETSKLPRSLKSVLFNNDYPPEGSTAYSSETILTIPLVTLYTDDFSRKPWQLLERCNDLLDFSNHDAFEAREDYALLKSLFKKKNNVEGISRKMSQESRRIMKLMSTKHSTLQAGWARRRPLENIHELDEFIQVKRVDIDDYFIWTWLSSLSYEQTSQKKKIFGRSLILEFEFDGFKKWVVFQECDITLAYNSQSQLKKQIESNKREEVSTTEPEEQHGAQEGSPSYLIGKSPTAVSPIQIEQQSNPGAYHTVISKDVLNKNSAKHNKNLHVFEQKLYKWNPLNNLRKKSSSSNSSSIHETALPNEVQTTAEVDYNYELPPVDTGKNFQVDIANVKELPSQFSKRDKSTKDNNNNNNNTIAEINGMVEQMMIKDYENERTPVIEQETFESVTRFDHYKSSNLSHMEFDAASSISSPIESLKINNRTEESISEPKAYAKPLPLVDTKRKNSPTQPSSLQYAISSSSRTPSPQRPRVQPQLQPQPQLQIQPQPQPQSQPQLQPQLQTQPQPQPQPQLQPQLQPQPQIQTQTQLQPQVQIPPQAQPRSQIQFQQQGSSKTTTIPQAQPQASSIQFQQYEGTNSEIQYIQPQCLSEQKASTTSDLSIKEEFSSDSFNPNRRTNPQHSPMRNIQKNGLSPSPVLERQDVSPRHQQPIMQSPSSQPILKSPSPPLNQLPPAQLTNGYAQSPVASSQDMYFSPSNLQSVLPVTNISPQARQEKFLPVMQAQAYPYNNLTPIVRQQKQGTNVASQNQYAQVQPSYLTKRQQHASPQAYNQGRHQQPYMMNPQSYNQGYYNNYPQGQPMQPAQLVQPLPPSQPIQQAQNYAGYVHSTPPPVNIPVASFSANRLHGNTNKRQDRKKLYDNIRSGNFGI</sequence>
<feature type="compositionally biased region" description="Polar residues" evidence="1">
    <location>
        <begin position="807"/>
        <end position="830"/>
    </location>
</feature>
<organism evidence="3 4">
    <name type="scientific">Kazachstania africana (strain ATCC 22294 / BCRC 22015 / CBS 2517 / CECT 1963 / NBRC 1671 / NRRL Y-8276)</name>
    <name type="common">Yeast</name>
    <name type="synonym">Kluyveromyces africanus</name>
    <dbReference type="NCBI Taxonomy" id="1071382"/>
    <lineage>
        <taxon>Eukaryota</taxon>
        <taxon>Fungi</taxon>
        <taxon>Dikarya</taxon>
        <taxon>Ascomycota</taxon>
        <taxon>Saccharomycotina</taxon>
        <taxon>Saccharomycetes</taxon>
        <taxon>Saccharomycetales</taxon>
        <taxon>Saccharomycetaceae</taxon>
        <taxon>Kazachstania</taxon>
    </lineage>
</organism>
<name>H2AY21_KAZAF</name>
<dbReference type="HOGENOM" id="CLU_004952_0_0_1"/>
<feature type="region of interest" description="Disordered" evidence="1">
    <location>
        <begin position="694"/>
        <end position="830"/>
    </location>
</feature>